<dbReference type="UniPathway" id="UPA00241">
    <property type="reaction ID" value="UER00356"/>
</dbReference>
<comment type="subcellular location">
    <subcellularLocation>
        <location evidence="3">Cytoplasm</location>
    </subcellularLocation>
</comment>
<keyword evidence="3 5" id="KW-0808">Transferase</keyword>
<dbReference type="CDD" id="cd02022">
    <property type="entry name" value="DPCK"/>
    <property type="match status" value="1"/>
</dbReference>
<dbReference type="RefSeq" id="WP_166319615.1">
    <property type="nucleotide sequence ID" value="NZ_CP049866.1"/>
</dbReference>
<accession>A0A6G7YHM6</accession>
<dbReference type="KEGG" id="npi:G7071_13595"/>
<dbReference type="GO" id="GO:0015937">
    <property type="term" value="P:coenzyme A biosynthetic process"/>
    <property type="evidence" value="ECO:0007669"/>
    <property type="project" value="UniProtKB-UniRule"/>
</dbReference>
<dbReference type="NCBIfam" id="NF002879">
    <property type="entry name" value="PRK03333.1"/>
    <property type="match status" value="1"/>
</dbReference>
<dbReference type="Proteomes" id="UP000502035">
    <property type="component" value="Chromosome"/>
</dbReference>
<proteinExistence type="inferred from homology"/>
<keyword evidence="1 3" id="KW-0547">Nucleotide-binding</keyword>
<keyword evidence="6" id="KW-1185">Reference proteome</keyword>
<dbReference type="SUPFAM" id="SSF52540">
    <property type="entry name" value="P-loop containing nucleoside triphosphate hydrolases"/>
    <property type="match status" value="1"/>
</dbReference>
<dbReference type="GO" id="GO:0005524">
    <property type="term" value="F:ATP binding"/>
    <property type="evidence" value="ECO:0007669"/>
    <property type="project" value="UniProtKB-UniRule"/>
</dbReference>
<protein>
    <recommendedName>
        <fullName evidence="3 4">Dephospho-CoA kinase</fullName>
        <ecNumber evidence="3 4">2.7.1.24</ecNumber>
    </recommendedName>
    <alternativeName>
        <fullName evidence="3">Dephosphocoenzyme A kinase</fullName>
    </alternativeName>
</protein>
<dbReference type="InterPro" id="IPR001977">
    <property type="entry name" value="Depp_CoAkinase"/>
</dbReference>
<dbReference type="AlphaFoldDB" id="A0A6G7YHM6"/>
<comment type="similarity">
    <text evidence="3">Belongs to the CoaE family.</text>
</comment>
<feature type="binding site" evidence="3">
    <location>
        <begin position="12"/>
        <end position="17"/>
    </location>
    <ligand>
        <name>ATP</name>
        <dbReference type="ChEBI" id="CHEBI:30616"/>
    </ligand>
</feature>
<dbReference type="InterPro" id="IPR027417">
    <property type="entry name" value="P-loop_NTPase"/>
</dbReference>
<evidence type="ECO:0000313" key="6">
    <source>
        <dbReference type="Proteomes" id="UP000502035"/>
    </source>
</evidence>
<evidence type="ECO:0000256" key="1">
    <source>
        <dbReference type="ARBA" id="ARBA00022741"/>
    </source>
</evidence>
<comment type="pathway">
    <text evidence="3">Cofactor biosynthesis; coenzyme A biosynthesis; CoA from (R)-pantothenate: step 5/5.</text>
</comment>
<keyword evidence="3" id="KW-0173">Coenzyme A biosynthesis</keyword>
<keyword evidence="3 5" id="KW-0418">Kinase</keyword>
<reference evidence="5 6" key="1">
    <citation type="submission" date="2020-03" db="EMBL/GenBank/DDBJ databases">
        <title>Nocardioides sp. nov., isolated from fish.</title>
        <authorList>
            <person name="Hyun D.-W."/>
            <person name="Bae J.-W."/>
        </authorList>
    </citation>
    <scope>NUCLEOTIDE SEQUENCE [LARGE SCALE GENOMIC DNA]</scope>
    <source>
        <strain evidence="5 6">HDW12A</strain>
    </source>
</reference>
<keyword evidence="3" id="KW-0963">Cytoplasm</keyword>
<dbReference type="PANTHER" id="PTHR10695:SF46">
    <property type="entry name" value="BIFUNCTIONAL COENZYME A SYNTHASE-RELATED"/>
    <property type="match status" value="1"/>
</dbReference>
<evidence type="ECO:0000256" key="2">
    <source>
        <dbReference type="ARBA" id="ARBA00022840"/>
    </source>
</evidence>
<keyword evidence="2 3" id="KW-0067">ATP-binding</keyword>
<dbReference type="EC" id="2.7.1.24" evidence="3 4"/>
<comment type="function">
    <text evidence="3">Catalyzes the phosphorylation of the 3'-hydroxyl group of dephosphocoenzyme A to form coenzyme A.</text>
</comment>
<dbReference type="PANTHER" id="PTHR10695">
    <property type="entry name" value="DEPHOSPHO-COA KINASE-RELATED"/>
    <property type="match status" value="1"/>
</dbReference>
<name>A0A6G7YHM6_9ACTN</name>
<dbReference type="HAMAP" id="MF_00376">
    <property type="entry name" value="Dephospho_CoA_kinase"/>
    <property type="match status" value="1"/>
</dbReference>
<dbReference type="EMBL" id="CP049866">
    <property type="protein sequence ID" value="QIK76303.1"/>
    <property type="molecule type" value="Genomic_DNA"/>
</dbReference>
<dbReference type="PROSITE" id="PS51219">
    <property type="entry name" value="DPCK"/>
    <property type="match status" value="1"/>
</dbReference>
<evidence type="ECO:0000313" key="5">
    <source>
        <dbReference type="EMBL" id="QIK76303.1"/>
    </source>
</evidence>
<dbReference type="GO" id="GO:0004140">
    <property type="term" value="F:dephospho-CoA kinase activity"/>
    <property type="evidence" value="ECO:0007669"/>
    <property type="project" value="UniProtKB-UniRule"/>
</dbReference>
<gene>
    <name evidence="3" type="primary">coaE</name>
    <name evidence="5" type="ORF">G7071_13595</name>
</gene>
<comment type="catalytic activity">
    <reaction evidence="3">
        <text>3'-dephospho-CoA + ATP = ADP + CoA + H(+)</text>
        <dbReference type="Rhea" id="RHEA:18245"/>
        <dbReference type="ChEBI" id="CHEBI:15378"/>
        <dbReference type="ChEBI" id="CHEBI:30616"/>
        <dbReference type="ChEBI" id="CHEBI:57287"/>
        <dbReference type="ChEBI" id="CHEBI:57328"/>
        <dbReference type="ChEBI" id="CHEBI:456216"/>
        <dbReference type="EC" id="2.7.1.24"/>
    </reaction>
</comment>
<organism evidence="5 6">
    <name type="scientific">Nocardioides piscis</name>
    <dbReference type="NCBI Taxonomy" id="2714938"/>
    <lineage>
        <taxon>Bacteria</taxon>
        <taxon>Bacillati</taxon>
        <taxon>Actinomycetota</taxon>
        <taxon>Actinomycetes</taxon>
        <taxon>Propionibacteriales</taxon>
        <taxon>Nocardioidaceae</taxon>
        <taxon>Nocardioides</taxon>
    </lineage>
</organism>
<evidence type="ECO:0000256" key="4">
    <source>
        <dbReference type="NCBIfam" id="TIGR00152"/>
    </source>
</evidence>
<sequence length="206" mass="21802">MALRVGLTGGVASGKSTVSSMLVGLGALLIDADVLAREVVARGTPGLDAVVAEFGPSLLTPDGDLDRPAMGALVFGDSEQRMRLEAIVHPLVHERMAALEAGAGVDDVVVHDIPLLAESGRSDTFDAVVVVDCPVDLQISRMMSERGWSRPEAESRIAAQASREDRLAIATHVIDNTGTLEELRDRVVAVFGELRELAVTKAREAI</sequence>
<dbReference type="GO" id="GO:0005737">
    <property type="term" value="C:cytoplasm"/>
    <property type="evidence" value="ECO:0007669"/>
    <property type="project" value="UniProtKB-SubCell"/>
</dbReference>
<dbReference type="NCBIfam" id="TIGR00152">
    <property type="entry name" value="dephospho-CoA kinase"/>
    <property type="match status" value="1"/>
</dbReference>
<evidence type="ECO:0000256" key="3">
    <source>
        <dbReference type="HAMAP-Rule" id="MF_00376"/>
    </source>
</evidence>
<dbReference type="Gene3D" id="3.40.50.300">
    <property type="entry name" value="P-loop containing nucleotide triphosphate hydrolases"/>
    <property type="match status" value="1"/>
</dbReference>
<dbReference type="Pfam" id="PF01121">
    <property type="entry name" value="CoaE"/>
    <property type="match status" value="1"/>
</dbReference>